<gene>
    <name evidence="2" type="ORF">QR46_0353</name>
</gene>
<feature type="region of interest" description="Disordered" evidence="1">
    <location>
        <begin position="629"/>
        <end position="666"/>
    </location>
</feature>
<evidence type="ECO:0000256" key="1">
    <source>
        <dbReference type="SAM" id="MobiDB-lite"/>
    </source>
</evidence>
<feature type="compositionally biased region" description="Polar residues" evidence="1">
    <location>
        <begin position="948"/>
        <end position="963"/>
    </location>
</feature>
<accession>A0A132NZZ7</accession>
<feature type="compositionally biased region" description="Acidic residues" evidence="1">
    <location>
        <begin position="1296"/>
        <end position="1305"/>
    </location>
</feature>
<dbReference type="VEuPathDB" id="GiardiaDB:QR46_0353"/>
<protein>
    <submittedName>
        <fullName evidence="2">Uncharacterized protein</fullName>
    </submittedName>
</protein>
<feature type="compositionally biased region" description="Low complexity" evidence="1">
    <location>
        <begin position="401"/>
        <end position="412"/>
    </location>
</feature>
<feature type="region of interest" description="Disordered" evidence="1">
    <location>
        <begin position="914"/>
        <end position="995"/>
    </location>
</feature>
<feature type="compositionally biased region" description="Polar residues" evidence="1">
    <location>
        <begin position="1057"/>
        <end position="1069"/>
    </location>
</feature>
<evidence type="ECO:0000313" key="3">
    <source>
        <dbReference type="Proteomes" id="UP000070089"/>
    </source>
</evidence>
<dbReference type="Proteomes" id="UP000070089">
    <property type="component" value="Unassembled WGS sequence"/>
</dbReference>
<proteinExistence type="predicted"/>
<feature type="compositionally biased region" description="Low complexity" evidence="1">
    <location>
        <begin position="490"/>
        <end position="506"/>
    </location>
</feature>
<reference evidence="2 3" key="1">
    <citation type="journal article" date="2015" name="Mol. Biochem. Parasitol.">
        <title>Identification of polymorphic genes for use in assemblage B genotyping assays through comparative genomics of multiple assemblage B Giardia duodenalis isolates.</title>
        <authorList>
            <person name="Wielinga C."/>
            <person name="Thompson R.C."/>
            <person name="Monis P."/>
            <person name="Ryan U."/>
        </authorList>
    </citation>
    <scope>NUCLEOTIDE SEQUENCE [LARGE SCALE GENOMIC DNA]</scope>
    <source>
        <strain evidence="2 3">BAH15c1</strain>
    </source>
</reference>
<feature type="compositionally biased region" description="Polar residues" evidence="1">
    <location>
        <begin position="977"/>
        <end position="990"/>
    </location>
</feature>
<feature type="region of interest" description="Disordered" evidence="1">
    <location>
        <begin position="242"/>
        <end position="283"/>
    </location>
</feature>
<dbReference type="OrthoDB" id="10254826at2759"/>
<feature type="region of interest" description="Disordered" evidence="1">
    <location>
        <begin position="1793"/>
        <end position="1826"/>
    </location>
</feature>
<feature type="region of interest" description="Disordered" evidence="1">
    <location>
        <begin position="1057"/>
        <end position="1079"/>
    </location>
</feature>
<feature type="region of interest" description="Disordered" evidence="1">
    <location>
        <begin position="353"/>
        <end position="413"/>
    </location>
</feature>
<feature type="region of interest" description="Disordered" evidence="1">
    <location>
        <begin position="480"/>
        <end position="512"/>
    </location>
</feature>
<evidence type="ECO:0000313" key="2">
    <source>
        <dbReference type="EMBL" id="KWX15633.1"/>
    </source>
</evidence>
<dbReference type="EMBL" id="JXTI01000005">
    <property type="protein sequence ID" value="KWX15633.1"/>
    <property type="molecule type" value="Genomic_DNA"/>
</dbReference>
<feature type="compositionally biased region" description="Low complexity" evidence="1">
    <location>
        <begin position="1330"/>
        <end position="1344"/>
    </location>
</feature>
<feature type="compositionally biased region" description="Basic and acidic residues" evidence="1">
    <location>
        <begin position="272"/>
        <end position="283"/>
    </location>
</feature>
<feature type="compositionally biased region" description="Polar residues" evidence="1">
    <location>
        <begin position="369"/>
        <end position="378"/>
    </location>
</feature>
<organism evidence="2 3">
    <name type="scientific">Giardia duodenalis assemblage B</name>
    <dbReference type="NCBI Taxonomy" id="1394984"/>
    <lineage>
        <taxon>Eukaryota</taxon>
        <taxon>Metamonada</taxon>
        <taxon>Diplomonadida</taxon>
        <taxon>Hexamitidae</taxon>
        <taxon>Giardiinae</taxon>
        <taxon>Giardia</taxon>
    </lineage>
</organism>
<comment type="caution">
    <text evidence="2">The sequence shown here is derived from an EMBL/GenBank/DDBJ whole genome shotgun (WGS) entry which is preliminary data.</text>
</comment>
<feature type="region of interest" description="Disordered" evidence="1">
    <location>
        <begin position="1293"/>
        <end position="1390"/>
    </location>
</feature>
<sequence length="2308" mass="256180">MDSSDSSSSSDCISCGELPMNPYDLSKAIAASSDVMNLLSEDARYFFKFSLHGPRPVMFYQYKYPLRQNNAVSLDSMRSSLNGFIMRKSMEEARITFYNGEARRQVQQAATNMDVETNYRLTLRTHVDLYGMESAAAELCNFMNTTVQRVKREIDMYSHILTSASKQETLLTLRSVERSVLELSYAALLRTNISSDYETILLDRLLASIALEAAGTGNSGVTGFFSLEAASKASFSRPQLIDSEASRSSTDNPTVPAVEAVTTEESGPAKPTEQDKSPNENDDIERQQTDDLMQECAPLEAASIQILMDSHHTPFQLFTEYIEKLLDSISSESIISDLSSYYDILSMYSDLPEVSTDPNKQQAVKESKPSITSSQKDSVGTKPKSVKPVVSKEDDLGFGHSAPSVSSSSAQPSPLPDFLARYEKCRTCPNLYNPGLSVLFQSPLYQKTSAAPLTDFADITRKIIMRSAAVTRRPSVTIASKVVTRGNSPSGAKRSPSSTASSKKASQTPATQTPITVSKELCLDTAAVLDDGYLDYNQLLDVFKHIYHFYQHCVDPSRDVKLLRCNATDPSFSLSDYVRALASNGQNNLSQASIADAAFFVEFSALLSKGSLDDVDLFTDLLHHGQADLASPSPSLPKQKGSAERPRSKTVATPGSRIELDGPSSSTSPLLDSLDIELISVGDLVNYLRFLNTFIDDSYETRARQSLLREIQDLVCLELWKSDNDIASIRNYFINKGSIQYASLANHSLDCQARMPTAFRDDNYFTLLLANLNNDPYIKMLIDRVDLIFVTGDPVSGKTLVTTELSRRLSSEQKISTGIVDAYSVYRSLYEELMRILDDRGTKQESHDGGPSPTIYLEDELMSDLLTLHNNLLYVQLTNAQPGARFYPHPLHNPKSLSDGLILNSNSIANCPSATDLNEHSADSPIQSLHQRAPGRSTLRDELPIDTETLSSQTASRVTTRDSMAQGVRTGDPAHITIQNNASSGDNFLSPNEAYRDGSLFSQHEGEITDDQSDTSHHQNVRFSIPPDVQAILRTPEQYMLFYRAIQRRVRKSLLSKTGPSELSANKTSPIGPDDQSSELQEIERVCNGPDDLAGTIEVILSGKDCYTPDRITIDVTDVHQINRFVARSMLVQAITQGLLSNYTCLIFDGFPNAVSDIYTIEDLLNGCLTEDSLQRLLDGYFSYTVSNSDQPANSTTTSCVAPSLDDPLLPVFIKRSGITSLIYLHDSNFESLCRRLYGRLFISSHPVESDDLFDVYLTNYQMSRRDPYSTEFSTNDAQWLVVDPDPCKASACVTEQEESMTDDADNPKKQYFPTSAKTASRTHKRGDHSMSSDSDFSPSTSMDYSSNEDESTDPDCERIRKKFPIGSDSPSPRHPNMHTHTSPDSVATIDAPNARASKGVLYNSRRLNLSADTFAAYGTGLKIPAHEIRDVGFMNSATLDVLNTNPVKDSVLFGEDYTRPPVEIPLKPVAQWTDLPTRNASKANLSLLSIYTTTSLGFAPWADEKGDDHLTADDTFIKSYPIVDPQAYDAFCKAVAQNAVRLSTGCQNKAGHADSPLHEEQKSKPSVAEVFFSYLFFGIYRDSFADFPQHVIPHKHEVIQNLIQLNYENRLLINRVDVELASYKQKRDVLLIWMQRTYGKLQPRVFLPPCIQADSLFRRLQHESDEFEAYLVETVDQEEALAPSILCVCDVDSLFSKSLAAFSDGQSGSVFAEELGEVGNRVYHHVLRAIEHRKRSVSSTSYELQAMLSHKLRSKDLNAQQHGEKASFATEFLELYQRELGLQTPSTEYLDYPIPEPPLDGADLKKSKPAPAKAQGSKAKGATPSDVAYVAPNPLTTFNLPQKFFSETVSSTLQDITRGYKQRQAFMKNAIRNITILQSAVTDILTHESVGQTDLLTGFYDLSLEHTQATFVEFLNFYKSIDQDARSQPNIKADALLLIDKCLAQCNDDIFKTKVRSDALINGLTTRYLRISAKMSLDILSISDYKEVVSKYLSLITKDREPGITLGVLLFQYVSFLYDIMWEDVAYVSLILFTLHELSLRAYDASNNVLHDILAEFSVDSEQEALAEAYNTQLESLLKGRQVTPAMIGQQIAQLRSQGRVSSPVLIVGTSCLQEHVQQKNQKPYEGYAVALDPLYSLAKSLAGSSDEHQGLLLKMKERAVVGQGQDSALTVEEYAHYNYQSVKDSVDQLNDLIRNGMLISQGAGATVTRVHLHSVYNGLIMRIFEKLENKLSFTKQQVQTYISICTDGLSNTLLKIGDMIDNLYASTLSVAASAARAMQTVVDEEVDILGFHIDMEAKRISIETIE</sequence>
<name>A0A132NZZ7_GIAIN</name>